<gene>
    <name evidence="3" type="ordered locus">Isova_0033</name>
</gene>
<keyword evidence="1" id="KW-0812">Transmembrane</keyword>
<dbReference type="KEGG" id="iva:Isova_0033"/>
<dbReference type="HOGENOM" id="CLU_107155_0_0_11"/>
<keyword evidence="1" id="KW-1133">Transmembrane helix</keyword>
<dbReference type="InterPro" id="IPR019251">
    <property type="entry name" value="DUF2231_TM"/>
</dbReference>
<dbReference type="Proteomes" id="UP000009236">
    <property type="component" value="Chromosome"/>
</dbReference>
<accession>F6FQ98</accession>
<feature type="transmembrane region" description="Helical" evidence="1">
    <location>
        <begin position="90"/>
        <end position="110"/>
    </location>
</feature>
<dbReference type="AlphaFoldDB" id="F6FQ98"/>
<keyword evidence="1" id="KW-0472">Membrane</keyword>
<feature type="transmembrane region" description="Helical" evidence="1">
    <location>
        <begin position="147"/>
        <end position="167"/>
    </location>
</feature>
<protein>
    <recommendedName>
        <fullName evidence="2">DUF2231 domain-containing protein</fullName>
    </recommendedName>
</protein>
<feature type="transmembrane region" description="Helical" evidence="1">
    <location>
        <begin position="122"/>
        <end position="141"/>
    </location>
</feature>
<evidence type="ECO:0000256" key="1">
    <source>
        <dbReference type="SAM" id="Phobius"/>
    </source>
</evidence>
<evidence type="ECO:0000313" key="4">
    <source>
        <dbReference type="Proteomes" id="UP000009236"/>
    </source>
</evidence>
<keyword evidence="4" id="KW-1185">Reference proteome</keyword>
<dbReference type="Pfam" id="PF09990">
    <property type="entry name" value="DUF2231"/>
    <property type="match status" value="1"/>
</dbReference>
<evidence type="ECO:0000259" key="2">
    <source>
        <dbReference type="Pfam" id="PF09990"/>
    </source>
</evidence>
<dbReference type="eggNOG" id="COG4244">
    <property type="taxonomic scope" value="Bacteria"/>
</dbReference>
<proteinExistence type="predicted"/>
<sequence length="186" mass="19309">MTVEPMPTPMLERRAEQLEDDDALDRLVERLQRLAASVVPEGRLRQELRGRSLGHALHPVLTDLPLGCWTAATVLDLVGPEKHADAARTLVGAGVLAVVPTALSGLADWVGLRSTASRRVGAAHAALNGVAGTLFATSWLLRRRGSTSAGIAASMLGVGVVTVSGYLGGHLAIGRAEPSASATDVV</sequence>
<evidence type="ECO:0000313" key="3">
    <source>
        <dbReference type="EMBL" id="AEG42851.1"/>
    </source>
</evidence>
<reference evidence="3 4" key="1">
    <citation type="submission" date="2011-05" db="EMBL/GenBank/DDBJ databases">
        <title>Complete sequence of Isoptericola variabilis 225.</title>
        <authorList>
            <consortium name="US DOE Joint Genome Institute"/>
            <person name="Lucas S."/>
            <person name="Han J."/>
            <person name="Lapidus A."/>
            <person name="Cheng J.-F."/>
            <person name="Goodwin L."/>
            <person name="Pitluck S."/>
            <person name="Peters L."/>
            <person name="Mikhailova N."/>
            <person name="Zeytun A."/>
            <person name="Han C."/>
            <person name="Tapia R."/>
            <person name="Land M."/>
            <person name="Hauser L."/>
            <person name="Kyrpides N."/>
            <person name="Ivanova N."/>
            <person name="Pagani I."/>
            <person name="Siebers A."/>
            <person name="Allgaier M."/>
            <person name="Thelen M."/>
            <person name="Hugenholtz P."/>
            <person name="Gladden J."/>
            <person name="Woyke T."/>
        </authorList>
    </citation>
    <scope>NUCLEOTIDE SEQUENCE [LARGE SCALE GENOMIC DNA]</scope>
    <source>
        <strain evidence="4">225</strain>
    </source>
</reference>
<organism evidence="4">
    <name type="scientific">Isoptericola variabilis (strain 225)</name>
    <dbReference type="NCBI Taxonomy" id="743718"/>
    <lineage>
        <taxon>Bacteria</taxon>
        <taxon>Bacillati</taxon>
        <taxon>Actinomycetota</taxon>
        <taxon>Actinomycetes</taxon>
        <taxon>Micrococcales</taxon>
        <taxon>Promicromonosporaceae</taxon>
        <taxon>Isoptericola</taxon>
    </lineage>
</organism>
<dbReference type="EMBL" id="CP002810">
    <property type="protein sequence ID" value="AEG42851.1"/>
    <property type="molecule type" value="Genomic_DNA"/>
</dbReference>
<feature type="domain" description="DUF2231" evidence="2">
    <location>
        <begin position="54"/>
        <end position="173"/>
    </location>
</feature>
<dbReference type="RefSeq" id="WP_013837246.1">
    <property type="nucleotide sequence ID" value="NC_015588.1"/>
</dbReference>
<dbReference type="STRING" id="743718.Isova_0033"/>
<name>F6FQ98_ISOV2</name>